<dbReference type="CDD" id="cd05379">
    <property type="entry name" value="CAP_bacterial"/>
    <property type="match status" value="1"/>
</dbReference>
<feature type="domain" description="SCP" evidence="2">
    <location>
        <begin position="123"/>
        <end position="236"/>
    </location>
</feature>
<dbReference type="PANTHER" id="PTHR31157">
    <property type="entry name" value="SCP DOMAIN-CONTAINING PROTEIN"/>
    <property type="match status" value="1"/>
</dbReference>
<dbReference type="InterPro" id="IPR035940">
    <property type="entry name" value="CAP_sf"/>
</dbReference>
<protein>
    <recommendedName>
        <fullName evidence="2">SCP domain-containing protein</fullName>
    </recommendedName>
</protein>
<feature type="compositionally biased region" description="Gly residues" evidence="1">
    <location>
        <begin position="103"/>
        <end position="113"/>
    </location>
</feature>
<organism evidence="3 4">
    <name type="scientific">Acrocarpospora pleiomorpha</name>
    <dbReference type="NCBI Taxonomy" id="90975"/>
    <lineage>
        <taxon>Bacteria</taxon>
        <taxon>Bacillati</taxon>
        <taxon>Actinomycetota</taxon>
        <taxon>Actinomycetes</taxon>
        <taxon>Streptosporangiales</taxon>
        <taxon>Streptosporangiaceae</taxon>
        <taxon>Acrocarpospora</taxon>
    </lineage>
</organism>
<evidence type="ECO:0000313" key="3">
    <source>
        <dbReference type="EMBL" id="GES24870.1"/>
    </source>
</evidence>
<gene>
    <name evidence="3" type="ORF">Aple_077690</name>
</gene>
<reference evidence="3 4" key="1">
    <citation type="submission" date="2019-10" db="EMBL/GenBank/DDBJ databases">
        <title>Whole genome shotgun sequence of Acrocarpospora pleiomorpha NBRC 16267.</title>
        <authorList>
            <person name="Ichikawa N."/>
            <person name="Kimura A."/>
            <person name="Kitahashi Y."/>
            <person name="Komaki H."/>
            <person name="Oguchi A."/>
        </authorList>
    </citation>
    <scope>NUCLEOTIDE SEQUENCE [LARGE SCALE GENOMIC DNA]</scope>
    <source>
        <strain evidence="3 4">NBRC 16267</strain>
    </source>
</reference>
<comment type="caution">
    <text evidence="3">The sequence shown here is derived from an EMBL/GenBank/DDBJ whole genome shotgun (WGS) entry which is preliminary data.</text>
</comment>
<dbReference type="Proteomes" id="UP000377595">
    <property type="component" value="Unassembled WGS sequence"/>
</dbReference>
<dbReference type="EMBL" id="BLAF01000058">
    <property type="protein sequence ID" value="GES24870.1"/>
    <property type="molecule type" value="Genomic_DNA"/>
</dbReference>
<dbReference type="SUPFAM" id="SSF55797">
    <property type="entry name" value="PR-1-like"/>
    <property type="match status" value="1"/>
</dbReference>
<feature type="region of interest" description="Disordered" evidence="1">
    <location>
        <begin position="87"/>
        <end position="114"/>
    </location>
</feature>
<dbReference type="PANTHER" id="PTHR31157:SF1">
    <property type="entry name" value="SCP DOMAIN-CONTAINING PROTEIN"/>
    <property type="match status" value="1"/>
</dbReference>
<evidence type="ECO:0000313" key="4">
    <source>
        <dbReference type="Proteomes" id="UP000377595"/>
    </source>
</evidence>
<dbReference type="AlphaFoldDB" id="A0A5M3XVE0"/>
<sequence>MAAGKPSLTAGRLRASVSRAGCTREARLRIRIKKSVAGPDRVVKSGSRIVRNARLIATVKCASGVFYTTATDSAGHVATSRKVRVKCPTVPKPSPTPSEDPSGGTGSGTGSGVGTAVENEVVRLTNVERAKAGCAPLTHEARLHTAARSHSADMSAKNYFSHDSQDGRSFVDRIKATGYTFSAIGENIAKGQQTAASVVQGWMGSQGHRENILNCSYTQIGVGHVAAGGPYWTQDFGKP</sequence>
<dbReference type="InterPro" id="IPR014044">
    <property type="entry name" value="CAP_dom"/>
</dbReference>
<evidence type="ECO:0000259" key="2">
    <source>
        <dbReference type="Pfam" id="PF00188"/>
    </source>
</evidence>
<evidence type="ECO:0000256" key="1">
    <source>
        <dbReference type="SAM" id="MobiDB-lite"/>
    </source>
</evidence>
<proteinExistence type="predicted"/>
<dbReference type="Gene3D" id="3.40.33.10">
    <property type="entry name" value="CAP"/>
    <property type="match status" value="1"/>
</dbReference>
<dbReference type="Pfam" id="PF00188">
    <property type="entry name" value="CAP"/>
    <property type="match status" value="1"/>
</dbReference>
<keyword evidence="4" id="KW-1185">Reference proteome</keyword>
<name>A0A5M3XVE0_9ACTN</name>
<accession>A0A5M3XVE0</accession>